<dbReference type="InterPro" id="IPR037027">
    <property type="entry name" value="YqgF/RNaseH-like_dom_sf"/>
</dbReference>
<evidence type="ECO:0000256" key="4">
    <source>
        <dbReference type="ARBA" id="ARBA00022801"/>
    </source>
</evidence>
<evidence type="ECO:0000256" key="5">
    <source>
        <dbReference type="HAMAP-Rule" id="MF_00651"/>
    </source>
</evidence>
<dbReference type="InterPro" id="IPR006641">
    <property type="entry name" value="YqgF/RNaseH-like_dom"/>
</dbReference>
<organism evidence="8 9">
    <name type="scientific">Candidatus Doudnabacteria bacterium RIFCSPHIGHO2_01_FULL_50_11</name>
    <dbReference type="NCBI Taxonomy" id="1817828"/>
    <lineage>
        <taxon>Bacteria</taxon>
        <taxon>Candidatus Doudnaibacteriota</taxon>
    </lineage>
</organism>
<keyword evidence="4 5" id="KW-0378">Hydrolase</keyword>
<sequence>MALDYGSKRIGVAISDPTGTIVSTPEPPVESGDQLITSIRKLVKHYEVSRLIIGMPWSLSGNKTESTKAALEFQRRLQAEFAFPISAVDERYTTRQAKSDLSASKEQDRSKSQIDNQSARILLENYLSHSDFKN</sequence>
<comment type="subcellular location">
    <subcellularLocation>
        <location evidence="5">Cytoplasm</location>
    </subcellularLocation>
</comment>
<evidence type="ECO:0000256" key="2">
    <source>
        <dbReference type="ARBA" id="ARBA00022517"/>
    </source>
</evidence>
<comment type="caution">
    <text evidence="8">The sequence shown here is derived from an EMBL/GenBank/DDBJ whole genome shotgun (WGS) entry which is preliminary data.</text>
</comment>
<dbReference type="HAMAP" id="MF_00651">
    <property type="entry name" value="Nuclease_YqgF"/>
    <property type="match status" value="1"/>
</dbReference>
<keyword evidence="1 5" id="KW-0963">Cytoplasm</keyword>
<feature type="compositionally biased region" description="Basic and acidic residues" evidence="6">
    <location>
        <begin position="103"/>
        <end position="112"/>
    </location>
</feature>
<evidence type="ECO:0000256" key="1">
    <source>
        <dbReference type="ARBA" id="ARBA00022490"/>
    </source>
</evidence>
<proteinExistence type="inferred from homology"/>
<dbReference type="EMBL" id="MFEO01000003">
    <property type="protein sequence ID" value="OGE91194.1"/>
    <property type="molecule type" value="Genomic_DNA"/>
</dbReference>
<dbReference type="GO" id="GO:0016788">
    <property type="term" value="F:hydrolase activity, acting on ester bonds"/>
    <property type="evidence" value="ECO:0007669"/>
    <property type="project" value="UniProtKB-UniRule"/>
</dbReference>
<feature type="domain" description="YqgF/RNase H-like" evidence="7">
    <location>
        <begin position="1"/>
        <end position="97"/>
    </location>
</feature>
<evidence type="ECO:0000313" key="8">
    <source>
        <dbReference type="EMBL" id="OGE91194.1"/>
    </source>
</evidence>
<protein>
    <recommendedName>
        <fullName evidence="5">Putative pre-16S rRNA nuclease</fullName>
        <ecNumber evidence="5">3.1.-.-</ecNumber>
    </recommendedName>
</protein>
<dbReference type="GO" id="GO:0004518">
    <property type="term" value="F:nuclease activity"/>
    <property type="evidence" value="ECO:0007669"/>
    <property type="project" value="UniProtKB-KW"/>
</dbReference>
<dbReference type="STRING" id="1817828.A2722_01795"/>
<comment type="function">
    <text evidence="5">Could be a nuclease involved in processing of the 5'-end of pre-16S rRNA.</text>
</comment>
<feature type="region of interest" description="Disordered" evidence="6">
    <location>
        <begin position="94"/>
        <end position="115"/>
    </location>
</feature>
<dbReference type="Gene3D" id="3.30.420.140">
    <property type="entry name" value="YqgF/RNase H-like domain"/>
    <property type="match status" value="1"/>
</dbReference>
<dbReference type="PANTHER" id="PTHR33317">
    <property type="entry name" value="POLYNUCLEOTIDYL TRANSFERASE, RIBONUCLEASE H-LIKE SUPERFAMILY PROTEIN"/>
    <property type="match status" value="1"/>
</dbReference>
<dbReference type="PANTHER" id="PTHR33317:SF4">
    <property type="entry name" value="POLYNUCLEOTIDYL TRANSFERASE, RIBONUCLEASE H-LIKE SUPERFAMILY PROTEIN"/>
    <property type="match status" value="1"/>
</dbReference>
<keyword evidence="2 5" id="KW-0690">Ribosome biogenesis</keyword>
<dbReference type="EC" id="3.1.-.-" evidence="5"/>
<evidence type="ECO:0000256" key="6">
    <source>
        <dbReference type="SAM" id="MobiDB-lite"/>
    </source>
</evidence>
<dbReference type="GO" id="GO:0000967">
    <property type="term" value="P:rRNA 5'-end processing"/>
    <property type="evidence" value="ECO:0007669"/>
    <property type="project" value="UniProtKB-UniRule"/>
</dbReference>
<dbReference type="InterPro" id="IPR005227">
    <property type="entry name" value="YqgF"/>
</dbReference>
<dbReference type="AlphaFoldDB" id="A0A1F5PN14"/>
<name>A0A1F5PN14_9BACT</name>
<dbReference type="Pfam" id="PF03652">
    <property type="entry name" value="RuvX"/>
    <property type="match status" value="1"/>
</dbReference>
<dbReference type="NCBIfam" id="TIGR00250">
    <property type="entry name" value="RNAse_H_YqgF"/>
    <property type="match status" value="1"/>
</dbReference>
<accession>A0A1F5PN14</accession>
<dbReference type="Proteomes" id="UP000178377">
    <property type="component" value="Unassembled WGS sequence"/>
</dbReference>
<dbReference type="SUPFAM" id="SSF53098">
    <property type="entry name" value="Ribonuclease H-like"/>
    <property type="match status" value="1"/>
</dbReference>
<reference evidence="8 9" key="1">
    <citation type="journal article" date="2016" name="Nat. Commun.">
        <title>Thousands of microbial genomes shed light on interconnected biogeochemical processes in an aquifer system.</title>
        <authorList>
            <person name="Anantharaman K."/>
            <person name="Brown C.T."/>
            <person name="Hug L.A."/>
            <person name="Sharon I."/>
            <person name="Castelle C.J."/>
            <person name="Probst A.J."/>
            <person name="Thomas B.C."/>
            <person name="Singh A."/>
            <person name="Wilkins M.J."/>
            <person name="Karaoz U."/>
            <person name="Brodie E.L."/>
            <person name="Williams K.H."/>
            <person name="Hubbard S.S."/>
            <person name="Banfield J.F."/>
        </authorList>
    </citation>
    <scope>NUCLEOTIDE SEQUENCE [LARGE SCALE GENOMIC DNA]</scope>
</reference>
<dbReference type="CDD" id="cd16964">
    <property type="entry name" value="YqgF"/>
    <property type="match status" value="1"/>
</dbReference>
<dbReference type="SMART" id="SM00732">
    <property type="entry name" value="YqgFc"/>
    <property type="match status" value="1"/>
</dbReference>
<evidence type="ECO:0000313" key="9">
    <source>
        <dbReference type="Proteomes" id="UP000178377"/>
    </source>
</evidence>
<dbReference type="GO" id="GO:0005829">
    <property type="term" value="C:cytosol"/>
    <property type="evidence" value="ECO:0007669"/>
    <property type="project" value="TreeGrafter"/>
</dbReference>
<dbReference type="InterPro" id="IPR012337">
    <property type="entry name" value="RNaseH-like_sf"/>
</dbReference>
<keyword evidence="3 5" id="KW-0540">Nuclease</keyword>
<gene>
    <name evidence="8" type="ORF">A2722_01795</name>
</gene>
<evidence type="ECO:0000256" key="3">
    <source>
        <dbReference type="ARBA" id="ARBA00022722"/>
    </source>
</evidence>
<evidence type="ECO:0000259" key="7">
    <source>
        <dbReference type="SMART" id="SM00732"/>
    </source>
</evidence>
<comment type="similarity">
    <text evidence="5">Belongs to the YqgF HJR family.</text>
</comment>